<reference evidence="8 9" key="1">
    <citation type="submission" date="2018-01" db="EMBL/GenBank/DDBJ databases">
        <title>Lactibacter flavus gen. nov., sp. nov., a novel bacterium of the family Propionibacteriaceae isolated from raw milk and dairy products.</title>
        <authorList>
            <person name="Wenning M."/>
            <person name="Breitenwieser F."/>
            <person name="Huptas C."/>
            <person name="von Neubeck M."/>
            <person name="Busse H.-J."/>
            <person name="Scherer S."/>
        </authorList>
    </citation>
    <scope>NUCLEOTIDE SEQUENCE [LARGE SCALE GENOMIC DNA]</scope>
    <source>
        <strain evidence="8 9">VG341</strain>
    </source>
</reference>
<comment type="similarity">
    <text evidence="1">Belongs to the aldo/keto reductase family.</text>
</comment>
<evidence type="ECO:0000256" key="3">
    <source>
        <dbReference type="ARBA" id="ARBA00023002"/>
    </source>
</evidence>
<name>A0A4Q2EIL2_9ACTN</name>
<organism evidence="8 9">
    <name type="scientific">Propioniciclava flava</name>
    <dbReference type="NCBI Taxonomy" id="2072026"/>
    <lineage>
        <taxon>Bacteria</taxon>
        <taxon>Bacillati</taxon>
        <taxon>Actinomycetota</taxon>
        <taxon>Actinomycetes</taxon>
        <taxon>Propionibacteriales</taxon>
        <taxon>Propionibacteriaceae</taxon>
        <taxon>Propioniciclava</taxon>
    </lineage>
</organism>
<dbReference type="PANTHER" id="PTHR43827">
    <property type="entry name" value="2,5-DIKETO-D-GLUCONIC ACID REDUCTASE"/>
    <property type="match status" value="1"/>
</dbReference>
<feature type="binding site" evidence="5">
    <location>
        <position position="109"/>
    </location>
    <ligand>
        <name>substrate</name>
    </ligand>
</feature>
<dbReference type="EMBL" id="PPCV01000002">
    <property type="protein sequence ID" value="RXW32943.1"/>
    <property type="molecule type" value="Genomic_DNA"/>
</dbReference>
<evidence type="ECO:0000256" key="2">
    <source>
        <dbReference type="ARBA" id="ARBA00022857"/>
    </source>
</evidence>
<accession>A0A4Q2EIL2</accession>
<dbReference type="InterPro" id="IPR023210">
    <property type="entry name" value="NADP_OxRdtase_dom"/>
</dbReference>
<dbReference type="Proteomes" id="UP000290624">
    <property type="component" value="Unassembled WGS sequence"/>
</dbReference>
<dbReference type="OrthoDB" id="9804790at2"/>
<dbReference type="RefSeq" id="WP_129457844.1">
    <property type="nucleotide sequence ID" value="NZ_PPCV01000002.1"/>
</dbReference>
<dbReference type="InterPro" id="IPR018170">
    <property type="entry name" value="Aldo/ket_reductase_CS"/>
</dbReference>
<comment type="caution">
    <text evidence="8">The sequence shown here is derived from an EMBL/GenBank/DDBJ whole genome shotgun (WGS) entry which is preliminary data.</text>
</comment>
<dbReference type="InterPro" id="IPR036812">
    <property type="entry name" value="NAD(P)_OxRdtase_dom_sf"/>
</dbReference>
<feature type="active site" description="Proton donor" evidence="4">
    <location>
        <position position="51"/>
    </location>
</feature>
<evidence type="ECO:0000256" key="4">
    <source>
        <dbReference type="PIRSR" id="PIRSR000097-1"/>
    </source>
</evidence>
<dbReference type="Pfam" id="PF00248">
    <property type="entry name" value="Aldo_ket_red"/>
    <property type="match status" value="1"/>
</dbReference>
<evidence type="ECO:0000256" key="6">
    <source>
        <dbReference type="PIRSR" id="PIRSR000097-3"/>
    </source>
</evidence>
<dbReference type="PANTHER" id="PTHR43827:SF3">
    <property type="entry name" value="NADP-DEPENDENT OXIDOREDUCTASE DOMAIN-CONTAINING PROTEIN"/>
    <property type="match status" value="1"/>
</dbReference>
<dbReference type="PRINTS" id="PR00069">
    <property type="entry name" value="ALDKETRDTASE"/>
</dbReference>
<evidence type="ECO:0000313" key="9">
    <source>
        <dbReference type="Proteomes" id="UP000290624"/>
    </source>
</evidence>
<dbReference type="PIRSF" id="PIRSF000097">
    <property type="entry name" value="AKR"/>
    <property type="match status" value="1"/>
</dbReference>
<feature type="site" description="Lowers pKa of active site Tyr" evidence="6">
    <location>
        <position position="76"/>
    </location>
</feature>
<keyword evidence="2" id="KW-0521">NADP</keyword>
<protein>
    <submittedName>
        <fullName evidence="8">2,5-diketo-D-gluconic acid reductase</fullName>
    </submittedName>
</protein>
<dbReference type="SUPFAM" id="SSF51430">
    <property type="entry name" value="NAD(P)-linked oxidoreductase"/>
    <property type="match status" value="1"/>
</dbReference>
<dbReference type="Gene3D" id="3.20.20.100">
    <property type="entry name" value="NADP-dependent oxidoreductase domain"/>
    <property type="match status" value="1"/>
</dbReference>
<dbReference type="PROSITE" id="PS00798">
    <property type="entry name" value="ALDOKETO_REDUCTASE_1"/>
    <property type="match status" value="1"/>
</dbReference>
<evidence type="ECO:0000259" key="7">
    <source>
        <dbReference type="Pfam" id="PF00248"/>
    </source>
</evidence>
<keyword evidence="9" id="KW-1185">Reference proteome</keyword>
<keyword evidence="3" id="KW-0560">Oxidoreductase</keyword>
<dbReference type="GO" id="GO:0016616">
    <property type="term" value="F:oxidoreductase activity, acting on the CH-OH group of donors, NAD or NADP as acceptor"/>
    <property type="evidence" value="ECO:0007669"/>
    <property type="project" value="UniProtKB-ARBA"/>
</dbReference>
<sequence>MSTQPLIALNNGVQIPQLGFGTFRVSVEETQKVTEEALAVGYRHIDTAAGYYNEAGVGAALKASGLPRESVFVTTKLRNGDQGYDSALKAFEDSRAALGVDVVDLYLVHWPVPSRGLAAETWKAFEKLYAEGAVRAIGVSNFLPQHLDALIAGADIVPAVNQLEIHPTLQQIAAQETSLAHGVIPEAYGPIGQGEDLSLPTVIEIATAHQVTPAQVVLRWHVQEGRIAIPKSNTPARIKENFDIFDFTLTDAEIAALDGLEAGNRLYPDPDTFANTQYRN</sequence>
<evidence type="ECO:0000256" key="1">
    <source>
        <dbReference type="ARBA" id="ARBA00007905"/>
    </source>
</evidence>
<gene>
    <name evidence="8" type="ORF">C1706_03440</name>
</gene>
<dbReference type="InterPro" id="IPR020471">
    <property type="entry name" value="AKR"/>
</dbReference>
<evidence type="ECO:0000256" key="5">
    <source>
        <dbReference type="PIRSR" id="PIRSR000097-2"/>
    </source>
</evidence>
<dbReference type="FunFam" id="3.20.20.100:FF:000015">
    <property type="entry name" value="Oxidoreductase, aldo/keto reductase family"/>
    <property type="match status" value="1"/>
</dbReference>
<dbReference type="AlphaFoldDB" id="A0A4Q2EIL2"/>
<dbReference type="PROSITE" id="PS00063">
    <property type="entry name" value="ALDOKETO_REDUCTASE_3"/>
    <property type="match status" value="1"/>
</dbReference>
<feature type="domain" description="NADP-dependent oxidoreductase" evidence="7">
    <location>
        <begin position="18"/>
        <end position="260"/>
    </location>
</feature>
<evidence type="ECO:0000313" key="8">
    <source>
        <dbReference type="EMBL" id="RXW32943.1"/>
    </source>
</evidence>
<proteinExistence type="inferred from homology"/>
<dbReference type="PROSITE" id="PS00062">
    <property type="entry name" value="ALDOKETO_REDUCTASE_2"/>
    <property type="match status" value="1"/>
</dbReference>